<sequence>MRFQFSHVLAALALPLASTALPANAAEERDVPSHMRGKRSSYEENGVKRSVFEHEATGATLDFVTNSGICETTPGVNQYSGYITTGILSTSQISIASTFELIFGFVSSKKLSWAAAQVA</sequence>
<dbReference type="EMBL" id="QGMK01000362">
    <property type="protein sequence ID" value="TVY82156.1"/>
    <property type="molecule type" value="Genomic_DNA"/>
</dbReference>
<keyword evidence="1" id="KW-0732">Signal</keyword>
<reference evidence="2 3" key="1">
    <citation type="submission" date="2018-05" db="EMBL/GenBank/DDBJ databases">
        <title>Genome sequencing and assembly of the regulated plant pathogen Lachnellula willkommii and related sister species for the development of diagnostic species identification markers.</title>
        <authorList>
            <person name="Giroux E."/>
            <person name="Bilodeau G."/>
        </authorList>
    </citation>
    <scope>NUCLEOTIDE SEQUENCE [LARGE SCALE GENOMIC DNA]</scope>
    <source>
        <strain evidence="2 3">CBS 268.59</strain>
    </source>
</reference>
<gene>
    <name evidence="2" type="ORF">LSUE1_G003004</name>
</gene>
<evidence type="ECO:0000313" key="2">
    <source>
        <dbReference type="EMBL" id="TVY82156.1"/>
    </source>
</evidence>
<keyword evidence="3" id="KW-1185">Reference proteome</keyword>
<comment type="caution">
    <text evidence="2">The sequence shown here is derived from an EMBL/GenBank/DDBJ whole genome shotgun (WGS) entry which is preliminary data.</text>
</comment>
<feature type="chain" id="PRO_5035933158" evidence="1">
    <location>
        <begin position="26"/>
        <end position="119"/>
    </location>
</feature>
<proteinExistence type="predicted"/>
<evidence type="ECO:0000256" key="1">
    <source>
        <dbReference type="SAM" id="SignalP"/>
    </source>
</evidence>
<accession>A0A8T9CA01</accession>
<organism evidence="2 3">
    <name type="scientific">Lachnellula suecica</name>
    <dbReference type="NCBI Taxonomy" id="602035"/>
    <lineage>
        <taxon>Eukaryota</taxon>
        <taxon>Fungi</taxon>
        <taxon>Dikarya</taxon>
        <taxon>Ascomycota</taxon>
        <taxon>Pezizomycotina</taxon>
        <taxon>Leotiomycetes</taxon>
        <taxon>Helotiales</taxon>
        <taxon>Lachnaceae</taxon>
        <taxon>Lachnellula</taxon>
    </lineage>
</organism>
<dbReference type="AlphaFoldDB" id="A0A8T9CA01"/>
<name>A0A8T9CA01_9HELO</name>
<evidence type="ECO:0000313" key="3">
    <source>
        <dbReference type="Proteomes" id="UP000469558"/>
    </source>
</evidence>
<feature type="signal peptide" evidence="1">
    <location>
        <begin position="1"/>
        <end position="25"/>
    </location>
</feature>
<dbReference type="OrthoDB" id="5416417at2759"/>
<dbReference type="Proteomes" id="UP000469558">
    <property type="component" value="Unassembled WGS sequence"/>
</dbReference>
<protein>
    <submittedName>
        <fullName evidence="2">Uncharacterized protein</fullName>
    </submittedName>
</protein>